<protein>
    <submittedName>
        <fullName evidence="10">Putative oxidoreductase</fullName>
    </submittedName>
</protein>
<sequence>MTQVNLAQAFELAAAGRPAEALAIVDRGVSAGDPQACYALGLWRLEGAHVPRDLGAARRLVEQAEQGGLMLAARALSAFVAVGTGGEADWPGALGLLHRWVDRDPLAARQLQLIEAMDLDGSGNPRGAFACEPLSDAPCVRRFPGFFSADEAAFLRDVAEARFRPALALDEQAGRFVRHPFRDATAAAFPAVFEWPAIHALNRRIAAASGTEAGQGEPLQVLRYQPGQQYRPHLDAVPGVANQRIWTMLVALNDDYQGGATVFPEASLAFRGRTGDGLLFRNVDEGGRADRTSLHAGTPVEAGVKLIASRWIREHCPPPGEAFGQHEVLSQADEVGQ</sequence>
<keyword evidence="6" id="KW-0560">Oxidoreductase</keyword>
<dbReference type="InterPro" id="IPR011990">
    <property type="entry name" value="TPR-like_helical_dom_sf"/>
</dbReference>
<reference evidence="10 11" key="1">
    <citation type="submission" date="2015-04" db="EMBL/GenBank/DDBJ databases">
        <title>Whole genome shotgun sequence of Sphingomonas changbaiensis NBRC 104936.</title>
        <authorList>
            <person name="Katano-Makiyama Y."/>
            <person name="Hosoyama A."/>
            <person name="Hashimoto M."/>
            <person name="Noguchi M."/>
            <person name="Tsuchikane K."/>
            <person name="Ohji S."/>
            <person name="Yamazoe A."/>
            <person name="Ichikawa N."/>
            <person name="Kimura A."/>
            <person name="Fujita N."/>
        </authorList>
    </citation>
    <scope>NUCLEOTIDE SEQUENCE [LARGE SCALE GENOMIC DNA]</scope>
    <source>
        <strain evidence="10 11">NBRC 104936</strain>
    </source>
</reference>
<gene>
    <name evidence="10" type="ORF">SCH01S_13_00090</name>
</gene>
<evidence type="ECO:0000256" key="5">
    <source>
        <dbReference type="ARBA" id="ARBA00022964"/>
    </source>
</evidence>
<evidence type="ECO:0000259" key="9">
    <source>
        <dbReference type="PROSITE" id="PS51471"/>
    </source>
</evidence>
<evidence type="ECO:0000256" key="3">
    <source>
        <dbReference type="ARBA" id="ARBA00022824"/>
    </source>
</evidence>
<dbReference type="Pfam" id="PF13640">
    <property type="entry name" value="2OG-FeII_Oxy_3"/>
    <property type="match status" value="1"/>
</dbReference>
<keyword evidence="4" id="KW-0847">Vitamin C</keyword>
<evidence type="ECO:0000256" key="7">
    <source>
        <dbReference type="ARBA" id="ARBA00023004"/>
    </source>
</evidence>
<dbReference type="SMART" id="SM00702">
    <property type="entry name" value="P4Hc"/>
    <property type="match status" value="1"/>
</dbReference>
<feature type="domain" description="Fe2OG dioxygenase" evidence="9">
    <location>
        <begin position="215"/>
        <end position="314"/>
    </location>
</feature>
<evidence type="ECO:0000256" key="6">
    <source>
        <dbReference type="ARBA" id="ARBA00023002"/>
    </source>
</evidence>
<keyword evidence="2" id="KW-0479">Metal-binding</keyword>
<dbReference type="EMBL" id="BBWU01000013">
    <property type="protein sequence ID" value="GAO38327.1"/>
    <property type="molecule type" value="Genomic_DNA"/>
</dbReference>
<dbReference type="GO" id="GO:0005506">
    <property type="term" value="F:iron ion binding"/>
    <property type="evidence" value="ECO:0007669"/>
    <property type="project" value="InterPro"/>
</dbReference>
<evidence type="ECO:0000313" key="11">
    <source>
        <dbReference type="Proteomes" id="UP000033202"/>
    </source>
</evidence>
<dbReference type="InterPro" id="IPR005123">
    <property type="entry name" value="Oxoglu/Fe-dep_dioxygenase_dom"/>
</dbReference>
<dbReference type="GO" id="GO:0031418">
    <property type="term" value="F:L-ascorbic acid binding"/>
    <property type="evidence" value="ECO:0007669"/>
    <property type="project" value="UniProtKB-KW"/>
</dbReference>
<dbReference type="STRING" id="1219043.SCH01S_13_00090"/>
<dbReference type="PROSITE" id="PS51471">
    <property type="entry name" value="FE2OG_OXY"/>
    <property type="match status" value="1"/>
</dbReference>
<name>A0A0E9MKJ2_9SPHN</name>
<dbReference type="Gene3D" id="1.25.40.10">
    <property type="entry name" value="Tetratricopeptide repeat domain"/>
    <property type="match status" value="1"/>
</dbReference>
<keyword evidence="8" id="KW-0325">Glycoprotein</keyword>
<evidence type="ECO:0000256" key="8">
    <source>
        <dbReference type="ARBA" id="ARBA00023180"/>
    </source>
</evidence>
<dbReference type="PANTHER" id="PTHR10869">
    <property type="entry name" value="PROLYL 4-HYDROXYLASE ALPHA SUBUNIT"/>
    <property type="match status" value="1"/>
</dbReference>
<evidence type="ECO:0000256" key="2">
    <source>
        <dbReference type="ARBA" id="ARBA00022723"/>
    </source>
</evidence>
<dbReference type="AlphaFoldDB" id="A0A0E9MKJ2"/>
<evidence type="ECO:0000313" key="10">
    <source>
        <dbReference type="EMBL" id="GAO38327.1"/>
    </source>
</evidence>
<dbReference type="InterPro" id="IPR006620">
    <property type="entry name" value="Pro_4_hyd_alph"/>
</dbReference>
<keyword evidence="7" id="KW-0408">Iron</keyword>
<dbReference type="PANTHER" id="PTHR10869:SF246">
    <property type="entry name" value="TRANSMEMBRANE PROLYL 4-HYDROXYLASE"/>
    <property type="match status" value="1"/>
</dbReference>
<keyword evidence="3" id="KW-0256">Endoplasmic reticulum</keyword>
<dbReference type="InterPro" id="IPR045054">
    <property type="entry name" value="P4HA-like"/>
</dbReference>
<keyword evidence="5" id="KW-0223">Dioxygenase</keyword>
<proteinExistence type="predicted"/>
<dbReference type="GO" id="GO:0051213">
    <property type="term" value="F:dioxygenase activity"/>
    <property type="evidence" value="ECO:0007669"/>
    <property type="project" value="UniProtKB-KW"/>
</dbReference>
<dbReference type="GO" id="GO:0016705">
    <property type="term" value="F:oxidoreductase activity, acting on paired donors, with incorporation or reduction of molecular oxygen"/>
    <property type="evidence" value="ECO:0007669"/>
    <property type="project" value="InterPro"/>
</dbReference>
<accession>A0A0E9MKJ2</accession>
<evidence type="ECO:0000256" key="4">
    <source>
        <dbReference type="ARBA" id="ARBA00022896"/>
    </source>
</evidence>
<comment type="caution">
    <text evidence="10">The sequence shown here is derived from an EMBL/GenBank/DDBJ whole genome shotgun (WGS) entry which is preliminary data.</text>
</comment>
<keyword evidence="11" id="KW-1185">Reference proteome</keyword>
<dbReference type="Gene3D" id="2.60.120.620">
    <property type="entry name" value="q2cbj1_9rhob like domain"/>
    <property type="match status" value="1"/>
</dbReference>
<dbReference type="InterPro" id="IPR044862">
    <property type="entry name" value="Pro_4_hyd_alph_FE2OG_OXY"/>
</dbReference>
<dbReference type="SUPFAM" id="SSF81901">
    <property type="entry name" value="HCP-like"/>
    <property type="match status" value="1"/>
</dbReference>
<dbReference type="Proteomes" id="UP000033202">
    <property type="component" value="Unassembled WGS sequence"/>
</dbReference>
<organism evidence="10 11">
    <name type="scientific">Sphingomonas changbaiensis NBRC 104936</name>
    <dbReference type="NCBI Taxonomy" id="1219043"/>
    <lineage>
        <taxon>Bacteria</taxon>
        <taxon>Pseudomonadati</taxon>
        <taxon>Pseudomonadota</taxon>
        <taxon>Alphaproteobacteria</taxon>
        <taxon>Sphingomonadales</taxon>
        <taxon>Sphingomonadaceae</taxon>
        <taxon>Sphingomonas</taxon>
    </lineage>
</organism>
<evidence type="ECO:0000256" key="1">
    <source>
        <dbReference type="ARBA" id="ARBA00001961"/>
    </source>
</evidence>
<comment type="cofactor">
    <cofactor evidence="1">
        <name>L-ascorbate</name>
        <dbReference type="ChEBI" id="CHEBI:38290"/>
    </cofactor>
</comment>